<evidence type="ECO:0000313" key="2">
    <source>
        <dbReference type="Proteomes" id="UP000798662"/>
    </source>
</evidence>
<sequence>MRCHLVRRASQLLPARLPEGAPLLGAAPFLSSALLPSAPAAVRHLHATPHPHRGRRTRSQMSPPSPFVFGEASSERPPPASFTAPRRRRGAYDRADGLPVHTKGRAAGGKGPGLSPTRTAEVYEALMGREEEAAVVAVTTSTAPASGPEAAAAAAAAAGRARWTATVTAVATDAAASGRSVAGELRAVLDEAAAAAAAAAGAHPPPNADDTYPSCPPSHTAVVLPPTVRVAAATAAARVGDAPAAAAALLHNVPPRAGSGVFPHVAASILASAHLRAGRPRRALDMHLGPGGTDFGAIPATADAAVWGQVVTAAAVGGWWAEARRALRLARARGVRGLAERVYAVTLLPRPPGGGGSVGGEAAWALDLTAMMAADGVTPSTRTTVAVVSAVARGGDADAAERVAADAGLDALLAAAAEDAPPAREIGDAAVTREALYAAERGGSDAAVRTPPAAATDEVQRVAVALLAIAAARRDTPAATAIWDRLVAAVGTPNAHAAAAYVRALAHGVVPSWVASPPPPPPPAADGAPPLPPPPPSAAAAAAAAADAAAAVTAATAVVGAFPAPPPPALADKYVALLARSGSPPAATAAVLPRLYAGGAPSAAALTALLWAAVAGGGGGGGGGGGAAAAAPASRLSAPDVAAVRAWAAAAADALPAAGGPALLCAAAGALAAAAADAPAAVALLVAHSRVGAGAAGAGAAAAATAAAAGAPPLAGGVGAFPARRWAALLQTLPTAMSSPPPTPAAPSPPAAAPAGAPAAAAAAAPPCVTPSMAVPAAAASTTADASPSPSSPLPLPLPPRLPPLPPPPPDSDPDPDADDAADDSGPELVPDSDPDPEASSSAP</sequence>
<evidence type="ECO:0000313" key="1">
    <source>
        <dbReference type="EMBL" id="KAK1864871.1"/>
    </source>
</evidence>
<dbReference type="EMBL" id="CM020619">
    <property type="protein sequence ID" value="KAK1864871.1"/>
    <property type="molecule type" value="Genomic_DNA"/>
</dbReference>
<name>A0ACC3C3J4_PYRYE</name>
<accession>A0ACC3C3J4</accession>
<gene>
    <name evidence="1" type="ORF">I4F81_007407</name>
</gene>
<comment type="caution">
    <text evidence="1">The sequence shown here is derived from an EMBL/GenBank/DDBJ whole genome shotgun (WGS) entry which is preliminary data.</text>
</comment>
<reference evidence="1" key="1">
    <citation type="submission" date="2019-11" db="EMBL/GenBank/DDBJ databases">
        <title>Nori genome reveals adaptations in red seaweeds to the harsh intertidal environment.</title>
        <authorList>
            <person name="Wang D."/>
            <person name="Mao Y."/>
        </authorList>
    </citation>
    <scope>NUCLEOTIDE SEQUENCE</scope>
    <source>
        <tissue evidence="1">Gametophyte</tissue>
    </source>
</reference>
<proteinExistence type="predicted"/>
<organism evidence="1 2">
    <name type="scientific">Pyropia yezoensis</name>
    <name type="common">Susabi-nori</name>
    <name type="synonym">Porphyra yezoensis</name>
    <dbReference type="NCBI Taxonomy" id="2788"/>
    <lineage>
        <taxon>Eukaryota</taxon>
        <taxon>Rhodophyta</taxon>
        <taxon>Bangiophyceae</taxon>
        <taxon>Bangiales</taxon>
        <taxon>Bangiaceae</taxon>
        <taxon>Pyropia</taxon>
    </lineage>
</organism>
<dbReference type="Proteomes" id="UP000798662">
    <property type="component" value="Chromosome 2"/>
</dbReference>
<keyword evidence="2" id="KW-1185">Reference proteome</keyword>
<protein>
    <submittedName>
        <fullName evidence="1">Uncharacterized protein</fullName>
    </submittedName>
</protein>